<evidence type="ECO:0000313" key="3">
    <source>
        <dbReference type="Proteomes" id="UP000053424"/>
    </source>
</evidence>
<accession>A0A0C2YZQ3</accession>
<dbReference type="HOGENOM" id="CLU_044501_0_0_1"/>
<dbReference type="OrthoDB" id="3253137at2759"/>
<reference evidence="2 3" key="1">
    <citation type="submission" date="2014-04" db="EMBL/GenBank/DDBJ databases">
        <authorList>
            <consortium name="DOE Joint Genome Institute"/>
            <person name="Kuo A."/>
            <person name="Gay G."/>
            <person name="Dore J."/>
            <person name="Kohler A."/>
            <person name="Nagy L.G."/>
            <person name="Floudas D."/>
            <person name="Copeland A."/>
            <person name="Barry K.W."/>
            <person name="Cichocki N."/>
            <person name="Veneault-Fourrey C."/>
            <person name="LaButti K."/>
            <person name="Lindquist E.A."/>
            <person name="Lipzen A."/>
            <person name="Lundell T."/>
            <person name="Morin E."/>
            <person name="Murat C."/>
            <person name="Sun H."/>
            <person name="Tunlid A."/>
            <person name="Henrissat B."/>
            <person name="Grigoriev I.V."/>
            <person name="Hibbett D.S."/>
            <person name="Martin F."/>
            <person name="Nordberg H.P."/>
            <person name="Cantor M.N."/>
            <person name="Hua S.X."/>
        </authorList>
    </citation>
    <scope>NUCLEOTIDE SEQUENCE [LARGE SCALE GENOMIC DNA]</scope>
    <source>
        <strain evidence="3">h7</strain>
    </source>
</reference>
<sequence>MKTVIYRSGAIRRASVDSEKEPFISYENFVNELDTGDSFTASLIDILVKEVADRRSRSNANDRRLISDRNIRSLRLLANTRAYPRMPPRHARRAVNLTTEYFTASPNELEMDYDEDEFEGLAENPTTIEGARVNSDLFEAFTTSPWPPPSARRIVASPSPVAEEWPGPLPMPPLRSPPSSSARPWSAPAPPATAPPSNLSRQASIRRAATRARMVDFNDFTTRRRSTIRDSLSTGRDVPEIVTEPRDGVPGPTIRRFFPFPRARRHQATNSSWAEYPDTLSPDSPDEPVHFLTADATPASWFEHQASPEPVRPSEDVENREETEQLLRAPRLRRGGVRAPESMLSRHASPITITAPPPNPPAEPTTSELASRRDEATPTPAEEPVAYPTPGSSENEILA</sequence>
<name>A0A0C2YZQ3_HEBCY</name>
<evidence type="ECO:0000313" key="2">
    <source>
        <dbReference type="EMBL" id="KIM46462.1"/>
    </source>
</evidence>
<feature type="compositionally biased region" description="Basic and acidic residues" evidence="1">
    <location>
        <begin position="312"/>
        <end position="325"/>
    </location>
</feature>
<dbReference type="EMBL" id="KN831771">
    <property type="protein sequence ID" value="KIM46462.1"/>
    <property type="molecule type" value="Genomic_DNA"/>
</dbReference>
<proteinExistence type="predicted"/>
<keyword evidence="3" id="KW-1185">Reference proteome</keyword>
<reference evidence="3" key="2">
    <citation type="submission" date="2015-01" db="EMBL/GenBank/DDBJ databases">
        <title>Evolutionary Origins and Diversification of the Mycorrhizal Mutualists.</title>
        <authorList>
            <consortium name="DOE Joint Genome Institute"/>
            <consortium name="Mycorrhizal Genomics Consortium"/>
            <person name="Kohler A."/>
            <person name="Kuo A."/>
            <person name="Nagy L.G."/>
            <person name="Floudas D."/>
            <person name="Copeland A."/>
            <person name="Barry K.W."/>
            <person name="Cichocki N."/>
            <person name="Veneault-Fourrey C."/>
            <person name="LaButti K."/>
            <person name="Lindquist E.A."/>
            <person name="Lipzen A."/>
            <person name="Lundell T."/>
            <person name="Morin E."/>
            <person name="Murat C."/>
            <person name="Riley R."/>
            <person name="Ohm R."/>
            <person name="Sun H."/>
            <person name="Tunlid A."/>
            <person name="Henrissat B."/>
            <person name="Grigoriev I.V."/>
            <person name="Hibbett D.S."/>
            <person name="Martin F."/>
        </authorList>
    </citation>
    <scope>NUCLEOTIDE SEQUENCE [LARGE SCALE GENOMIC DNA]</scope>
    <source>
        <strain evidence="3">h7</strain>
    </source>
</reference>
<dbReference type="AlphaFoldDB" id="A0A0C2YZQ3"/>
<gene>
    <name evidence="2" type="ORF">M413DRAFT_441555</name>
</gene>
<feature type="region of interest" description="Disordered" evidence="1">
    <location>
        <begin position="304"/>
        <end position="399"/>
    </location>
</feature>
<evidence type="ECO:0000256" key="1">
    <source>
        <dbReference type="SAM" id="MobiDB-lite"/>
    </source>
</evidence>
<feature type="compositionally biased region" description="Low complexity" evidence="1">
    <location>
        <begin position="177"/>
        <end position="186"/>
    </location>
</feature>
<feature type="compositionally biased region" description="Polar residues" evidence="1">
    <location>
        <begin position="390"/>
        <end position="399"/>
    </location>
</feature>
<protein>
    <submittedName>
        <fullName evidence="2">Uncharacterized protein</fullName>
    </submittedName>
</protein>
<dbReference type="Proteomes" id="UP000053424">
    <property type="component" value="Unassembled WGS sequence"/>
</dbReference>
<feature type="region of interest" description="Disordered" evidence="1">
    <location>
        <begin position="160"/>
        <end position="201"/>
    </location>
</feature>
<organism evidence="2 3">
    <name type="scientific">Hebeloma cylindrosporum</name>
    <dbReference type="NCBI Taxonomy" id="76867"/>
    <lineage>
        <taxon>Eukaryota</taxon>
        <taxon>Fungi</taxon>
        <taxon>Dikarya</taxon>
        <taxon>Basidiomycota</taxon>
        <taxon>Agaricomycotina</taxon>
        <taxon>Agaricomycetes</taxon>
        <taxon>Agaricomycetidae</taxon>
        <taxon>Agaricales</taxon>
        <taxon>Agaricineae</taxon>
        <taxon>Hymenogastraceae</taxon>
        <taxon>Hebeloma</taxon>
    </lineage>
</organism>
<feature type="region of interest" description="Disordered" evidence="1">
    <location>
        <begin position="269"/>
        <end position="291"/>
    </location>
</feature>
<feature type="compositionally biased region" description="Pro residues" evidence="1">
    <location>
        <begin position="167"/>
        <end position="176"/>
    </location>
</feature>
<dbReference type="STRING" id="686832.A0A0C2YZQ3"/>